<proteinExistence type="inferred from homology"/>
<keyword evidence="2" id="KW-0328">Glycosyltransferase</keyword>
<dbReference type="Proteomes" id="UP000663292">
    <property type="component" value="Chromosome"/>
</dbReference>
<gene>
    <name evidence="5" type="ORF">HSEST_1785</name>
</gene>
<dbReference type="RefSeq" id="WP_229120584.1">
    <property type="nucleotide sequence ID" value="NZ_CP064791.1"/>
</dbReference>
<organism evidence="5 6">
    <name type="scientific">Halapricum desulfuricans</name>
    <dbReference type="NCBI Taxonomy" id="2841257"/>
    <lineage>
        <taxon>Archaea</taxon>
        <taxon>Methanobacteriati</taxon>
        <taxon>Methanobacteriota</taxon>
        <taxon>Stenosarchaea group</taxon>
        <taxon>Halobacteria</taxon>
        <taxon>Halobacteriales</taxon>
        <taxon>Haloarculaceae</taxon>
        <taxon>Halapricum</taxon>
    </lineage>
</organism>
<sequence>MARVTVGGRIHFGFQNLSLAHDRLYGGVGVGLSEPRLVLSAERASDVRCDWSGGTPYVERAVEILDVPGADVTVEQRLPRHVGLGSGTRLALASVVAIARAYDEDVAARSIAPDIGRGGRSGVGVATFEAGGFVADAGHPTELFTSEPPAEGEWTVPPVIARHDVPDAWRFLLVTPETERGLSGEPEDAGIRSVVERADPGIADDIALVVTRQLLPAIATGDHETFGSAVARLSRLNGAWYADEQGGVYRPPAGRLVDALDSIPGVSGAGQSSWGPTVYGITHAETAGAAERTARDALDDLGLDGRVRVVEAATSGATVDST</sequence>
<evidence type="ECO:0000256" key="1">
    <source>
        <dbReference type="ARBA" id="ARBA00022679"/>
    </source>
</evidence>
<feature type="domain" description="GHMP kinase N-terminal" evidence="3">
    <location>
        <begin position="57"/>
        <end position="128"/>
    </location>
</feature>
<reference evidence="5 6" key="1">
    <citation type="submission" date="2020-11" db="EMBL/GenBank/DDBJ databases">
        <title>Carbohydrate-dependent, anaerobic sulfur respiration: A novel catabolism in halophilic archaea.</title>
        <authorList>
            <person name="Sorokin D.Y."/>
            <person name="Messina E."/>
            <person name="Smedile F."/>
            <person name="La Cono V."/>
            <person name="Hallsworth J.E."/>
            <person name="Yakimov M.M."/>
        </authorList>
    </citation>
    <scope>NUCLEOTIDE SEQUENCE [LARGE SCALE GENOMIC DNA]</scope>
    <source>
        <strain evidence="5 6">HSR-Est</strain>
    </source>
</reference>
<dbReference type="InterPro" id="IPR020568">
    <property type="entry name" value="Ribosomal_Su5_D2-typ_SF"/>
</dbReference>
<dbReference type="PANTHER" id="PTHR20861:SF6">
    <property type="entry name" value="BETA-RIBOFURANOSYLPHENOL 5'-PHOSPHATE SYNTHASE"/>
    <property type="match status" value="1"/>
</dbReference>
<dbReference type="Gene3D" id="3.30.230.10">
    <property type="match status" value="1"/>
</dbReference>
<dbReference type="GO" id="GO:0005524">
    <property type="term" value="F:ATP binding"/>
    <property type="evidence" value="ECO:0007669"/>
    <property type="project" value="UniProtKB-UniRule"/>
</dbReference>
<evidence type="ECO:0000256" key="2">
    <source>
        <dbReference type="PIRNR" id="PIRNR004884"/>
    </source>
</evidence>
<dbReference type="UniPathway" id="UPA00065"/>
<dbReference type="EC" id="2.4.2.54" evidence="2"/>
<dbReference type="InterPro" id="IPR014721">
    <property type="entry name" value="Ribsml_uS5_D2-typ_fold_subgr"/>
</dbReference>
<evidence type="ECO:0000259" key="4">
    <source>
        <dbReference type="Pfam" id="PF08544"/>
    </source>
</evidence>
<dbReference type="AlphaFoldDB" id="A0A897NZ09"/>
<dbReference type="Pfam" id="PF08544">
    <property type="entry name" value="GHMP_kinases_C"/>
    <property type="match status" value="1"/>
</dbReference>
<dbReference type="PIRSF" id="PIRSF004884">
    <property type="entry name" value="Sugar_kin_arch"/>
    <property type="match status" value="1"/>
</dbReference>
<comment type="function">
    <text evidence="2">Catalyzes the condensation of 4-aminobenzoate (pABA) with 5-phospho-alpha-D-ribose 1-diphosphate (PRPP) to produce beta-ribofuranosylaminobenzene 5'-phosphate (beta-RFA-P).</text>
</comment>
<evidence type="ECO:0000313" key="5">
    <source>
        <dbReference type="EMBL" id="QSG15306.1"/>
    </source>
</evidence>
<accession>A0A897NZ09</accession>
<dbReference type="InterPro" id="IPR013750">
    <property type="entry name" value="GHMP_kinase_C_dom"/>
</dbReference>
<evidence type="ECO:0000313" key="6">
    <source>
        <dbReference type="Proteomes" id="UP000663292"/>
    </source>
</evidence>
<dbReference type="GO" id="GO:0016301">
    <property type="term" value="F:kinase activity"/>
    <property type="evidence" value="ECO:0007669"/>
    <property type="project" value="UniProtKB-KW"/>
</dbReference>
<comment type="similarity">
    <text evidence="2">Belongs to the beta-RFA-P synthase family.</text>
</comment>
<comment type="pathway">
    <text evidence="2">Cofactor biosynthesis; 5,6,7,8-tetrahydromethanopterin biosynthesis.</text>
</comment>
<comment type="catalytic activity">
    <reaction evidence="2">
        <text>5-phospho-alpha-D-ribose 1-diphosphate + 4-hydroxybenzoate + H(+) = 4-(beta-D-ribofuranosyl)phenol 5'-phosphate + CO2 + diphosphate</text>
        <dbReference type="Rhea" id="RHEA:48556"/>
        <dbReference type="ChEBI" id="CHEBI:15378"/>
        <dbReference type="ChEBI" id="CHEBI:16526"/>
        <dbReference type="ChEBI" id="CHEBI:17879"/>
        <dbReference type="ChEBI" id="CHEBI:33019"/>
        <dbReference type="ChEBI" id="CHEBI:58017"/>
        <dbReference type="ChEBI" id="CHEBI:82767"/>
        <dbReference type="EC" id="2.4.2.54"/>
    </reaction>
</comment>
<dbReference type="Pfam" id="PF00288">
    <property type="entry name" value="GHMP_kinases_N"/>
    <property type="match status" value="1"/>
</dbReference>
<dbReference type="GO" id="GO:0043793">
    <property type="term" value="F:beta-ribofuranosylaminobenzene 5'-phosphate synthase activity"/>
    <property type="evidence" value="ECO:0007669"/>
    <property type="project" value="UniProtKB-EC"/>
</dbReference>
<dbReference type="NCBIfam" id="TIGR00144">
    <property type="entry name" value="beta_RFAP_syn"/>
    <property type="match status" value="1"/>
</dbReference>
<name>A0A897NZ09_9EURY</name>
<dbReference type="PANTHER" id="PTHR20861">
    <property type="entry name" value="HOMOSERINE/4-DIPHOSPHOCYTIDYL-2-C-METHYL-D-ERYTHRITOL KINASE"/>
    <property type="match status" value="1"/>
</dbReference>
<dbReference type="SUPFAM" id="SSF54211">
    <property type="entry name" value="Ribosomal protein S5 domain 2-like"/>
    <property type="match status" value="1"/>
</dbReference>
<keyword evidence="1 2" id="KW-0808">Transferase</keyword>
<keyword evidence="6" id="KW-1185">Reference proteome</keyword>
<comment type="subunit">
    <text evidence="2">Homodimer.</text>
</comment>
<dbReference type="InterPro" id="IPR004422">
    <property type="entry name" value="RFAP_synthase"/>
</dbReference>
<dbReference type="EMBL" id="CP064791">
    <property type="protein sequence ID" value="QSG15306.1"/>
    <property type="molecule type" value="Genomic_DNA"/>
</dbReference>
<keyword evidence="5" id="KW-0418">Kinase</keyword>
<protein>
    <recommendedName>
        <fullName evidence="2">Beta-ribofuranosylaminobenzene 5'-phosphate synthase</fullName>
        <shortName evidence="2">Beta-RFA-P synthase</shortName>
        <ecNumber evidence="2">2.4.2.54</ecNumber>
    </recommendedName>
</protein>
<feature type="domain" description="GHMP kinase C-terminal" evidence="4">
    <location>
        <begin position="214"/>
        <end position="296"/>
    </location>
</feature>
<dbReference type="GeneID" id="68858420"/>
<dbReference type="InterPro" id="IPR006204">
    <property type="entry name" value="GHMP_kinase_N_dom"/>
</dbReference>
<evidence type="ECO:0000259" key="3">
    <source>
        <dbReference type="Pfam" id="PF00288"/>
    </source>
</evidence>